<proteinExistence type="predicted"/>
<reference evidence="2 3" key="1">
    <citation type="submission" date="2016-10" db="EMBL/GenBank/DDBJ databases">
        <authorList>
            <person name="de Groot N.N."/>
        </authorList>
    </citation>
    <scope>NUCLEOTIDE SEQUENCE [LARGE SCALE GENOMIC DNA]</scope>
    <source>
        <strain evidence="2 3">DSM 27630</strain>
    </source>
</reference>
<feature type="transmembrane region" description="Helical" evidence="1">
    <location>
        <begin position="33"/>
        <end position="53"/>
    </location>
</feature>
<keyword evidence="1" id="KW-0812">Transmembrane</keyword>
<dbReference type="Proteomes" id="UP000198668">
    <property type="component" value="Unassembled WGS sequence"/>
</dbReference>
<dbReference type="RefSeq" id="WP_177186225.1">
    <property type="nucleotide sequence ID" value="NZ_FOQE01000033.1"/>
</dbReference>
<organism evidence="2 3">
    <name type="scientific">Pisciglobus halotolerans</name>
    <dbReference type="NCBI Taxonomy" id="745365"/>
    <lineage>
        <taxon>Bacteria</taxon>
        <taxon>Bacillati</taxon>
        <taxon>Bacillota</taxon>
        <taxon>Bacilli</taxon>
        <taxon>Lactobacillales</taxon>
        <taxon>Carnobacteriaceae</taxon>
    </lineage>
</organism>
<evidence type="ECO:0000313" key="3">
    <source>
        <dbReference type="Proteomes" id="UP000198668"/>
    </source>
</evidence>
<keyword evidence="1" id="KW-1133">Transmembrane helix</keyword>
<sequence length="57" mass="6693">MKKRTPLRMLILVIFLIVMYLILNTFLDARIAVKVLLTVGIVFLGEQTFDIVMQRRK</sequence>
<keyword evidence="3" id="KW-1185">Reference proteome</keyword>
<dbReference type="AlphaFoldDB" id="A0A1I3DBE5"/>
<keyword evidence="1" id="KW-0472">Membrane</keyword>
<accession>A0A1I3DBE5</accession>
<gene>
    <name evidence="2" type="ORF">SAMN04489868_13310</name>
</gene>
<evidence type="ECO:0000313" key="2">
    <source>
        <dbReference type="EMBL" id="SFH84070.1"/>
    </source>
</evidence>
<evidence type="ECO:0000256" key="1">
    <source>
        <dbReference type="SAM" id="Phobius"/>
    </source>
</evidence>
<dbReference type="EMBL" id="FOQE01000033">
    <property type="protein sequence ID" value="SFH84070.1"/>
    <property type="molecule type" value="Genomic_DNA"/>
</dbReference>
<protein>
    <submittedName>
        <fullName evidence="2">Uncharacterized protein</fullName>
    </submittedName>
</protein>
<feature type="transmembrane region" description="Helical" evidence="1">
    <location>
        <begin position="7"/>
        <end position="27"/>
    </location>
</feature>
<name>A0A1I3DBE5_9LACT</name>